<proteinExistence type="predicted"/>
<organism evidence="2 3">
    <name type="scientific">Emydomyces testavorans</name>
    <dbReference type="NCBI Taxonomy" id="2070801"/>
    <lineage>
        <taxon>Eukaryota</taxon>
        <taxon>Fungi</taxon>
        <taxon>Dikarya</taxon>
        <taxon>Ascomycota</taxon>
        <taxon>Pezizomycotina</taxon>
        <taxon>Eurotiomycetes</taxon>
        <taxon>Eurotiomycetidae</taxon>
        <taxon>Onygenales</taxon>
        <taxon>Nannizziopsiaceae</taxon>
        <taxon>Emydomyces</taxon>
    </lineage>
</organism>
<feature type="region of interest" description="Disordered" evidence="1">
    <location>
        <begin position="58"/>
        <end position="79"/>
    </location>
</feature>
<protein>
    <submittedName>
        <fullName evidence="2">Uncharacterized protein</fullName>
    </submittedName>
</protein>
<dbReference type="AlphaFoldDB" id="A0AAF0DGC6"/>
<gene>
    <name evidence="2" type="ORF">PRK78_002436</name>
</gene>
<evidence type="ECO:0000313" key="2">
    <source>
        <dbReference type="EMBL" id="WEW56977.1"/>
    </source>
</evidence>
<keyword evidence="3" id="KW-1185">Reference proteome</keyword>
<feature type="compositionally biased region" description="Low complexity" evidence="1">
    <location>
        <begin position="122"/>
        <end position="133"/>
    </location>
</feature>
<sequence length="197" mass="20148">MPNNSTIELGLGALKATIKETGDWQWPIWVAVIVYVGHPLAASLGRIGENYFSRRPVPAPATEAPAPTPAPPADTPPNVAHADTVKIYNTYIFAGPAGSAPVLAGAPVPPAVLASLASLAAPASSEPPAGGPDAPAPPVPPKDAPPRFSGSAATFPAPFTPFNEPTGRLGGQTSKNLTTPNKKRKDPVAAKGSWSTW</sequence>
<feature type="compositionally biased region" description="Pro residues" evidence="1">
    <location>
        <begin position="66"/>
        <end position="75"/>
    </location>
</feature>
<evidence type="ECO:0000313" key="3">
    <source>
        <dbReference type="Proteomes" id="UP001219355"/>
    </source>
</evidence>
<feature type="compositionally biased region" description="Pro residues" evidence="1">
    <location>
        <begin position="134"/>
        <end position="143"/>
    </location>
</feature>
<name>A0AAF0DGC6_9EURO</name>
<evidence type="ECO:0000256" key="1">
    <source>
        <dbReference type="SAM" id="MobiDB-lite"/>
    </source>
</evidence>
<dbReference type="Proteomes" id="UP001219355">
    <property type="component" value="Chromosome 1"/>
</dbReference>
<dbReference type="EMBL" id="CP120627">
    <property type="protein sequence ID" value="WEW56977.1"/>
    <property type="molecule type" value="Genomic_DNA"/>
</dbReference>
<feature type="region of interest" description="Disordered" evidence="1">
    <location>
        <begin position="122"/>
        <end position="197"/>
    </location>
</feature>
<feature type="compositionally biased region" description="Polar residues" evidence="1">
    <location>
        <begin position="171"/>
        <end position="180"/>
    </location>
</feature>
<reference evidence="2" key="1">
    <citation type="submission" date="2023-03" db="EMBL/GenBank/DDBJ databases">
        <title>Emydomyces testavorans Genome Sequence.</title>
        <authorList>
            <person name="Hoyer L."/>
        </authorList>
    </citation>
    <scope>NUCLEOTIDE SEQUENCE</scope>
    <source>
        <strain evidence="2">16-2883</strain>
    </source>
</reference>
<accession>A0AAF0DGC6</accession>